<protein>
    <submittedName>
        <fullName evidence="1">Uncharacterized protein</fullName>
    </submittedName>
</protein>
<dbReference type="EMBL" id="KY684110">
    <property type="protein sequence ID" value="ARF12001.1"/>
    <property type="molecule type" value="Genomic_DNA"/>
</dbReference>
<reference evidence="1" key="1">
    <citation type="journal article" date="2017" name="Science">
        <title>Giant viruses with an expanded complement of translation system components.</title>
        <authorList>
            <person name="Schulz F."/>
            <person name="Yutin N."/>
            <person name="Ivanova N.N."/>
            <person name="Ortega D.R."/>
            <person name="Lee T.K."/>
            <person name="Vierheilig J."/>
            <person name="Daims H."/>
            <person name="Horn M."/>
            <person name="Wagner M."/>
            <person name="Jensen G.J."/>
            <person name="Kyrpides N.C."/>
            <person name="Koonin E.V."/>
            <person name="Woyke T."/>
        </authorList>
    </citation>
    <scope>NUCLEOTIDE SEQUENCE</scope>
    <source>
        <strain evidence="1">KNV1</strain>
    </source>
</reference>
<name>A0A1V0SK06_9VIRU</name>
<proteinExistence type="predicted"/>
<accession>A0A1V0SK06</accession>
<organism evidence="1">
    <name type="scientific">Klosneuvirus KNV1</name>
    <dbReference type="NCBI Taxonomy" id="1977640"/>
    <lineage>
        <taxon>Viruses</taxon>
        <taxon>Varidnaviria</taxon>
        <taxon>Bamfordvirae</taxon>
        <taxon>Nucleocytoviricota</taxon>
        <taxon>Megaviricetes</taxon>
        <taxon>Imitervirales</taxon>
        <taxon>Mimiviridae</taxon>
        <taxon>Klosneuvirinae</taxon>
        <taxon>Klosneuvirus</taxon>
    </lineage>
</organism>
<gene>
    <name evidence="1" type="ORF">Klosneuvirus_3_136</name>
</gene>
<evidence type="ECO:0000313" key="1">
    <source>
        <dbReference type="EMBL" id="ARF12001.1"/>
    </source>
</evidence>
<sequence length="54" mass="6478">MSIHHHERRGYVLKCKKIGYECINCNRNGKHCHGYCKKVCGCYAIKKCRWVRKH</sequence>